<keyword evidence="10" id="KW-0560">Oxidoreductase</keyword>
<comment type="subunit">
    <text evidence="7">Oligomer of 24 subunits. There are two types of subunits: L (light) chain and H (heavy) chain. The major chain can be light or heavy, depending on the species and tissue type. The functional molecule forms a roughly spherical shell with a diameter of 12 nm and contains a central cavity into which the insoluble mineral iron core is deposited.</text>
</comment>
<comment type="similarity">
    <text evidence="1 10">Belongs to the ferritin family.</text>
</comment>
<evidence type="ECO:0000256" key="8">
    <source>
        <dbReference type="ARBA" id="ARBA00047990"/>
    </source>
</evidence>
<dbReference type="GO" id="GO:0006879">
    <property type="term" value="P:intracellular iron ion homeostasis"/>
    <property type="evidence" value="ECO:0007669"/>
    <property type="project" value="UniProtKB-KW"/>
</dbReference>
<evidence type="ECO:0000256" key="1">
    <source>
        <dbReference type="ARBA" id="ARBA00007513"/>
    </source>
</evidence>
<dbReference type="Pfam" id="PF00210">
    <property type="entry name" value="Ferritin"/>
    <property type="match status" value="1"/>
</dbReference>
<dbReference type="GO" id="GO:0008199">
    <property type="term" value="F:ferric iron binding"/>
    <property type="evidence" value="ECO:0007669"/>
    <property type="project" value="InterPro"/>
</dbReference>
<dbReference type="GO" id="GO:0004322">
    <property type="term" value="F:ferroxidase activity"/>
    <property type="evidence" value="ECO:0007669"/>
    <property type="project" value="UniProtKB-EC"/>
</dbReference>
<feature type="binding site" evidence="9">
    <location>
        <position position="136"/>
    </location>
    <ligand>
        <name>Fe cation</name>
        <dbReference type="ChEBI" id="CHEBI:24875"/>
        <label>1</label>
    </ligand>
</feature>
<feature type="binding site" evidence="9">
    <location>
        <position position="98"/>
    </location>
    <ligand>
        <name>Fe cation</name>
        <dbReference type="ChEBI" id="CHEBI:24875"/>
        <label>1</label>
    </ligand>
</feature>
<evidence type="ECO:0000259" key="11">
    <source>
        <dbReference type="PROSITE" id="PS50905"/>
    </source>
</evidence>
<comment type="catalytic activity">
    <reaction evidence="8 10">
        <text>4 Fe(2+) + O2 + 4 H(+) = 4 Fe(3+) + 2 H2O</text>
        <dbReference type="Rhea" id="RHEA:11148"/>
        <dbReference type="ChEBI" id="CHEBI:15377"/>
        <dbReference type="ChEBI" id="CHEBI:15378"/>
        <dbReference type="ChEBI" id="CHEBI:15379"/>
        <dbReference type="ChEBI" id="CHEBI:29033"/>
        <dbReference type="ChEBI" id="CHEBI:29034"/>
        <dbReference type="EC" id="1.16.3.1"/>
    </reaction>
</comment>
<dbReference type="GO" id="GO:0008198">
    <property type="term" value="F:ferrous iron binding"/>
    <property type="evidence" value="ECO:0007669"/>
    <property type="project" value="TreeGrafter"/>
</dbReference>
<name>A0A6M2F9P4_9ROSI</name>
<dbReference type="CDD" id="cd01056">
    <property type="entry name" value="Euk_Ferritin"/>
    <property type="match status" value="1"/>
</dbReference>
<dbReference type="InterPro" id="IPR009040">
    <property type="entry name" value="Ferritin-like_diiron"/>
</dbReference>
<evidence type="ECO:0000256" key="7">
    <source>
        <dbReference type="ARBA" id="ARBA00026060"/>
    </source>
</evidence>
<evidence type="ECO:0000256" key="9">
    <source>
        <dbReference type="PIRSR" id="PIRSR601519-1"/>
    </source>
</evidence>
<reference evidence="12" key="1">
    <citation type="submission" date="2020-03" db="EMBL/GenBank/DDBJ databases">
        <authorList>
            <person name="Zhang R."/>
        </authorList>
    </citation>
    <scope>NUCLEOTIDE SEQUENCE</scope>
</reference>
<dbReference type="EMBL" id="GILB01012116">
    <property type="protein sequence ID" value="NUU92449.1"/>
    <property type="molecule type" value="Transcribed_RNA"/>
</dbReference>
<evidence type="ECO:0000256" key="2">
    <source>
        <dbReference type="ARBA" id="ARBA00022434"/>
    </source>
</evidence>
<evidence type="ECO:0000313" key="12">
    <source>
        <dbReference type="EMBL" id="NUU92449.1"/>
    </source>
</evidence>
<feature type="binding site" evidence="9">
    <location>
        <position position="133"/>
    </location>
    <ligand>
        <name>Fe cation</name>
        <dbReference type="ChEBI" id="CHEBI:24875"/>
        <label>1</label>
    </ligand>
</feature>
<comment type="function">
    <text evidence="10">Stores iron in a soluble, non-toxic, readily available form. Important for iron homeostasis. Iron is taken up in the ferrous form and deposited as ferric hydroxides after oxidation.</text>
</comment>
<dbReference type="GO" id="GO:0006826">
    <property type="term" value="P:iron ion transport"/>
    <property type="evidence" value="ECO:0007669"/>
    <property type="project" value="InterPro"/>
</dbReference>
<accession>A0A6M2F9P4</accession>
<dbReference type="InterPro" id="IPR009078">
    <property type="entry name" value="Ferritin-like_SF"/>
</dbReference>
<protein>
    <recommendedName>
        <fullName evidence="10">Ferritin</fullName>
        <ecNumber evidence="10">1.16.3.1</ecNumber>
    </recommendedName>
</protein>
<evidence type="ECO:0000256" key="3">
    <source>
        <dbReference type="ARBA" id="ARBA00022723"/>
    </source>
</evidence>
<comment type="function">
    <text evidence="6">Stores iron in a soluble, non-toxic, readily available form. Important for iron homeostasis. Has ferroxidase activity. Iron is taken up in the ferrous form and deposited as ferric hydroxides after oxidation.</text>
</comment>
<dbReference type="AlphaFoldDB" id="A0A6M2F9P4"/>
<dbReference type="InterPro" id="IPR008331">
    <property type="entry name" value="Ferritin_DPS_dom"/>
</dbReference>
<organism evidence="12">
    <name type="scientific">Populus davidiana</name>
    <dbReference type="NCBI Taxonomy" id="266767"/>
    <lineage>
        <taxon>Eukaryota</taxon>
        <taxon>Viridiplantae</taxon>
        <taxon>Streptophyta</taxon>
        <taxon>Embryophyta</taxon>
        <taxon>Tracheophyta</taxon>
        <taxon>Spermatophyta</taxon>
        <taxon>Magnoliopsida</taxon>
        <taxon>eudicotyledons</taxon>
        <taxon>Gunneridae</taxon>
        <taxon>Pentapetalae</taxon>
        <taxon>rosids</taxon>
        <taxon>fabids</taxon>
        <taxon>Malpighiales</taxon>
        <taxon>Salicaceae</taxon>
        <taxon>Saliceae</taxon>
        <taxon>Populus</taxon>
    </lineage>
</organism>
<dbReference type="GO" id="GO:0005737">
    <property type="term" value="C:cytoplasm"/>
    <property type="evidence" value="ECO:0007669"/>
    <property type="project" value="TreeGrafter"/>
</dbReference>
<sequence>MASTFSRSVSAFSLATKQGDAASGGHGISSLPLFSRKKRNTSLVVSSASGTLTGLVFQPFEEVKREEFLVPISRQVSIARQFYVDECEAAINEQINVEYSASYVYHAMFAYFDRDNVALKGLAKFFKESSEEEREHAEKLMKYQNIRGGKVVLHSILTPVSEFEHVEKGDALYGMCLDSCSLLETPEYYLWILSSINPIHILMEVN</sequence>
<feature type="domain" description="Ferritin-like diiron" evidence="11">
    <location>
        <begin position="81"/>
        <end position="206"/>
    </location>
</feature>
<evidence type="ECO:0000256" key="5">
    <source>
        <dbReference type="ARBA" id="ARBA00023004"/>
    </source>
</evidence>
<dbReference type="SUPFAM" id="SSF47240">
    <property type="entry name" value="Ferritin-like"/>
    <property type="match status" value="1"/>
</dbReference>
<keyword evidence="2 10" id="KW-0409">Iron storage</keyword>
<dbReference type="PANTHER" id="PTHR11431:SF101">
    <property type="entry name" value="FERRITIN-2, CHLOROPLASTIC"/>
    <property type="match status" value="1"/>
</dbReference>
<evidence type="ECO:0000256" key="10">
    <source>
        <dbReference type="RuleBase" id="RU361145"/>
    </source>
</evidence>
<dbReference type="EC" id="1.16.3.1" evidence="10"/>
<dbReference type="Gene3D" id="1.20.1260.10">
    <property type="match status" value="1"/>
</dbReference>
<evidence type="ECO:0000256" key="4">
    <source>
        <dbReference type="ARBA" id="ARBA00022946"/>
    </source>
</evidence>
<dbReference type="InterPro" id="IPR012347">
    <property type="entry name" value="Ferritin-like"/>
</dbReference>
<evidence type="ECO:0000256" key="6">
    <source>
        <dbReference type="ARBA" id="ARBA00025111"/>
    </source>
</evidence>
<dbReference type="PANTHER" id="PTHR11431">
    <property type="entry name" value="FERRITIN"/>
    <property type="match status" value="1"/>
</dbReference>
<keyword evidence="4" id="KW-0809">Transit peptide</keyword>
<keyword evidence="5 9" id="KW-0408">Iron</keyword>
<dbReference type="InterPro" id="IPR001519">
    <property type="entry name" value="Ferritin"/>
</dbReference>
<dbReference type="PROSITE" id="PS50905">
    <property type="entry name" value="FERRITIN_LIKE"/>
    <property type="match status" value="1"/>
</dbReference>
<proteinExistence type="inferred from homology"/>
<keyword evidence="3 9" id="KW-0479">Metal-binding</keyword>